<evidence type="ECO:0000313" key="1">
    <source>
        <dbReference type="EMBL" id="ETJ37648.1"/>
    </source>
</evidence>
<feature type="non-terminal residue" evidence="1">
    <location>
        <position position="68"/>
    </location>
</feature>
<sequence>VTIKDIASKTELDKLEDRAVKYDLDGTGNVDKSKVTYEGPAYNSTNKSGGTHVTNVAYATGNDGSEAV</sequence>
<dbReference type="EMBL" id="AZMM01008144">
    <property type="protein sequence ID" value="ETJ37648.1"/>
    <property type="molecule type" value="Genomic_DNA"/>
</dbReference>
<feature type="non-terminal residue" evidence="1">
    <location>
        <position position="1"/>
    </location>
</feature>
<comment type="caution">
    <text evidence="1">The sequence shown here is derived from an EMBL/GenBank/DDBJ whole genome shotgun (WGS) entry which is preliminary data.</text>
</comment>
<protein>
    <submittedName>
        <fullName evidence="1">Uncharacterized protein</fullName>
    </submittedName>
</protein>
<accession>W1Y515</accession>
<dbReference type="AlphaFoldDB" id="W1Y515"/>
<gene>
    <name evidence="1" type="ORF">Q604_UNBC08144G0001</name>
</gene>
<proteinExistence type="predicted"/>
<reference evidence="1" key="1">
    <citation type="submission" date="2013-12" db="EMBL/GenBank/DDBJ databases">
        <title>A Varibaculum cambriense genome reconstructed from a premature infant gut community with otherwise low bacterial novelty that shifts toward anaerobic metabolism during the third week of life.</title>
        <authorList>
            <person name="Brown C.T."/>
            <person name="Sharon I."/>
            <person name="Thomas B.C."/>
            <person name="Castelle C.J."/>
            <person name="Morowitz M.J."/>
            <person name="Banfield J.F."/>
        </authorList>
    </citation>
    <scope>NUCLEOTIDE SEQUENCE</scope>
</reference>
<organism evidence="1">
    <name type="scientific">human gut metagenome</name>
    <dbReference type="NCBI Taxonomy" id="408170"/>
    <lineage>
        <taxon>unclassified sequences</taxon>
        <taxon>metagenomes</taxon>
        <taxon>organismal metagenomes</taxon>
    </lineage>
</organism>
<name>W1Y515_9ZZZZ</name>